<dbReference type="PANTHER" id="PTHR30069:SF29">
    <property type="entry name" value="HEMOGLOBIN AND HEMOGLOBIN-HAPTOGLOBIN-BINDING PROTEIN 1-RELATED"/>
    <property type="match status" value="1"/>
</dbReference>
<dbReference type="Proteomes" id="UP000198623">
    <property type="component" value="Unassembled WGS sequence"/>
</dbReference>
<dbReference type="PROSITE" id="PS52016">
    <property type="entry name" value="TONB_DEPENDENT_REC_3"/>
    <property type="match status" value="1"/>
</dbReference>
<keyword evidence="17" id="KW-1185">Reference proteome</keyword>
<dbReference type="InterPro" id="IPR036942">
    <property type="entry name" value="Beta-barrel_TonB_sf"/>
</dbReference>
<evidence type="ECO:0000259" key="15">
    <source>
        <dbReference type="Pfam" id="PF07715"/>
    </source>
</evidence>
<dbReference type="GO" id="GO:0044718">
    <property type="term" value="P:siderophore transmembrane transport"/>
    <property type="evidence" value="ECO:0007669"/>
    <property type="project" value="TreeGrafter"/>
</dbReference>
<evidence type="ECO:0000256" key="10">
    <source>
        <dbReference type="ARBA" id="ARBA00023237"/>
    </source>
</evidence>
<dbReference type="AlphaFoldDB" id="A0A1I2TIC6"/>
<protein>
    <submittedName>
        <fullName evidence="16">Iron complex outermembrane recepter protein</fullName>
    </submittedName>
</protein>
<evidence type="ECO:0000259" key="14">
    <source>
        <dbReference type="Pfam" id="PF00593"/>
    </source>
</evidence>
<dbReference type="Pfam" id="PF07715">
    <property type="entry name" value="Plug"/>
    <property type="match status" value="1"/>
</dbReference>
<dbReference type="Gene3D" id="2.40.170.20">
    <property type="entry name" value="TonB-dependent receptor, beta-barrel domain"/>
    <property type="match status" value="1"/>
</dbReference>
<evidence type="ECO:0000256" key="9">
    <source>
        <dbReference type="ARBA" id="ARBA00023170"/>
    </source>
</evidence>
<evidence type="ECO:0000256" key="4">
    <source>
        <dbReference type="ARBA" id="ARBA00022452"/>
    </source>
</evidence>
<organism evidence="16 17">
    <name type="scientific">Neptunomonas qingdaonensis</name>
    <dbReference type="NCBI Taxonomy" id="1045558"/>
    <lineage>
        <taxon>Bacteria</taxon>
        <taxon>Pseudomonadati</taxon>
        <taxon>Pseudomonadota</taxon>
        <taxon>Gammaproteobacteria</taxon>
        <taxon>Oceanospirillales</taxon>
        <taxon>Oceanospirillaceae</taxon>
        <taxon>Neptunomonas</taxon>
    </lineage>
</organism>
<dbReference type="InterPro" id="IPR037066">
    <property type="entry name" value="Plug_dom_sf"/>
</dbReference>
<gene>
    <name evidence="16" type="ORF">SAMN05216175_11071</name>
</gene>
<dbReference type="GO" id="GO:0015344">
    <property type="term" value="F:siderophore uptake transmembrane transporter activity"/>
    <property type="evidence" value="ECO:0007669"/>
    <property type="project" value="TreeGrafter"/>
</dbReference>
<evidence type="ECO:0000256" key="13">
    <source>
        <dbReference type="SAM" id="MobiDB-lite"/>
    </source>
</evidence>
<evidence type="ECO:0000256" key="7">
    <source>
        <dbReference type="ARBA" id="ARBA00023077"/>
    </source>
</evidence>
<evidence type="ECO:0000256" key="2">
    <source>
        <dbReference type="ARBA" id="ARBA00008143"/>
    </source>
</evidence>
<dbReference type="SUPFAM" id="SSF56935">
    <property type="entry name" value="Porins"/>
    <property type="match status" value="1"/>
</dbReference>
<evidence type="ECO:0000256" key="11">
    <source>
        <dbReference type="PROSITE-ProRule" id="PRU01360"/>
    </source>
</evidence>
<evidence type="ECO:0000256" key="6">
    <source>
        <dbReference type="ARBA" id="ARBA00022729"/>
    </source>
</evidence>
<keyword evidence="6" id="KW-0732">Signal</keyword>
<accession>A0A1I2TIC6</accession>
<evidence type="ECO:0000313" key="17">
    <source>
        <dbReference type="Proteomes" id="UP000198623"/>
    </source>
</evidence>
<evidence type="ECO:0000256" key="12">
    <source>
        <dbReference type="RuleBase" id="RU003357"/>
    </source>
</evidence>
<dbReference type="InterPro" id="IPR012910">
    <property type="entry name" value="Plug_dom"/>
</dbReference>
<dbReference type="GO" id="GO:0009279">
    <property type="term" value="C:cell outer membrane"/>
    <property type="evidence" value="ECO:0007669"/>
    <property type="project" value="UniProtKB-SubCell"/>
</dbReference>
<sequence length="716" mass="79036">MSGTLGYRTLFWVSAFLLNSVVMASDDMSLDDLKALSIDELSSLEVGIASKIPSKVIETPASVYVLTAESIRRSGARNVPEALRIVPGLNVAAVSGNSWAVNSRGFNETFANKFLVLLDGRSLYNHTFGGVYWDMQDVRMEDVERIEVIRGPGSAVWGANAMNGVINIITRSSFATQGGEIVGSLGNQNREVGLRYAGEFNDRSSYRFSVKGTMSEENSPTSHSGFGQGAVANDDARHTRLSLRTDTDFGDGESLLLDVGYFRGESDQRLFASEKVSSGPDFNTIVAPAINNMLLNGATEDQVFAALAFPQYGLCTFCMMDIRDNQKYSGGHLLARWKQVSNNDWQTIQAYLDYSQREDYQLDQQANALDIDFERGWKNSLGKFAWGMGVRSVADDLQPNLSPTSVVSFGPASQRNNVINAFVQSEVNVSEDIRVLTGVGYEYSSISGNQWQPTIRGIWSVSPKTQLWSALSYSSRVPSRLETSNASPKNAYELTGNPNHGSEKLTSWELGFRYNPQNTLAFDVTVFRYWYSDLTTINIDNLFNPFLSTSTPGQLSIANGAEADAYGVELSTRWTVQPNWRLEASYSLLQTSMSRLPAFTEPMISTNKAPKHQFSLHSSWDLTATLELDLGVYYVSSLSSTGSDFLVFGDDGIDDYVRTDVRVGWQISPEVELSIVGQNLLQDTHQEFSTSPLNVGGYPESTEINRSVSAKLTVRF</sequence>
<evidence type="ECO:0000313" key="16">
    <source>
        <dbReference type="EMBL" id="SFG64628.1"/>
    </source>
</evidence>
<dbReference type="Pfam" id="PF00593">
    <property type="entry name" value="TonB_dep_Rec_b-barrel"/>
    <property type="match status" value="1"/>
</dbReference>
<evidence type="ECO:0000256" key="3">
    <source>
        <dbReference type="ARBA" id="ARBA00022448"/>
    </source>
</evidence>
<proteinExistence type="inferred from homology"/>
<reference evidence="17" key="1">
    <citation type="submission" date="2016-10" db="EMBL/GenBank/DDBJ databases">
        <authorList>
            <person name="Varghese N."/>
            <person name="Submissions S."/>
        </authorList>
    </citation>
    <scope>NUCLEOTIDE SEQUENCE [LARGE SCALE GENOMIC DNA]</scope>
    <source>
        <strain evidence="17">CGMCC 1.10971</strain>
    </source>
</reference>
<evidence type="ECO:0000256" key="8">
    <source>
        <dbReference type="ARBA" id="ARBA00023136"/>
    </source>
</evidence>
<name>A0A1I2TIC6_9GAMM</name>
<dbReference type="CDD" id="cd01347">
    <property type="entry name" value="ligand_gated_channel"/>
    <property type="match status" value="1"/>
</dbReference>
<feature type="compositionally biased region" description="Polar residues" evidence="13">
    <location>
        <begin position="215"/>
        <end position="225"/>
    </location>
</feature>
<dbReference type="STRING" id="1045558.SAMN05216175_11071"/>
<comment type="similarity">
    <text evidence="2">Belongs to the TonB-dependent receptor family. Hemoglobin/haptoglobin binding protein subfamily.</text>
</comment>
<dbReference type="PANTHER" id="PTHR30069">
    <property type="entry name" value="TONB-DEPENDENT OUTER MEMBRANE RECEPTOR"/>
    <property type="match status" value="1"/>
</dbReference>
<feature type="region of interest" description="Disordered" evidence="13">
    <location>
        <begin position="213"/>
        <end position="233"/>
    </location>
</feature>
<feature type="domain" description="TonB-dependent receptor-like beta-barrel" evidence="14">
    <location>
        <begin position="338"/>
        <end position="680"/>
    </location>
</feature>
<dbReference type="Gene3D" id="2.170.130.10">
    <property type="entry name" value="TonB-dependent receptor, plug domain"/>
    <property type="match status" value="1"/>
</dbReference>
<keyword evidence="5 11" id="KW-0812">Transmembrane</keyword>
<keyword evidence="8 11" id="KW-0472">Membrane</keyword>
<comment type="subcellular location">
    <subcellularLocation>
        <location evidence="1 11">Cell outer membrane</location>
        <topology evidence="1 11">Multi-pass membrane protein</topology>
    </subcellularLocation>
</comment>
<evidence type="ECO:0000256" key="5">
    <source>
        <dbReference type="ARBA" id="ARBA00022692"/>
    </source>
</evidence>
<dbReference type="InterPro" id="IPR000531">
    <property type="entry name" value="Beta-barrel_TonB"/>
</dbReference>
<keyword evidence="7 12" id="KW-0798">TonB box</keyword>
<dbReference type="OrthoDB" id="9764669at2"/>
<keyword evidence="4 11" id="KW-1134">Transmembrane beta strand</keyword>
<dbReference type="EMBL" id="FOOU01000010">
    <property type="protein sequence ID" value="SFG64628.1"/>
    <property type="molecule type" value="Genomic_DNA"/>
</dbReference>
<evidence type="ECO:0000256" key="1">
    <source>
        <dbReference type="ARBA" id="ARBA00004571"/>
    </source>
</evidence>
<keyword evidence="9" id="KW-0675">Receptor</keyword>
<feature type="domain" description="TonB-dependent receptor plug" evidence="15">
    <location>
        <begin position="56"/>
        <end position="165"/>
    </location>
</feature>
<keyword evidence="10 11" id="KW-0998">Cell outer membrane</keyword>
<dbReference type="InterPro" id="IPR039426">
    <property type="entry name" value="TonB-dep_rcpt-like"/>
</dbReference>
<keyword evidence="3 11" id="KW-0813">Transport</keyword>